<reference evidence="5" key="1">
    <citation type="submission" date="2017-07" db="EMBL/GenBank/DDBJ databases">
        <authorList>
            <person name="Varghese N."/>
            <person name="Submissions S."/>
        </authorList>
    </citation>
    <scope>NUCLEOTIDE SEQUENCE [LARGE SCALE GENOMIC DNA]</scope>
    <source>
        <strain evidence="5">NLAE-zl-C134</strain>
    </source>
</reference>
<dbReference type="InterPro" id="IPR050555">
    <property type="entry name" value="Bact_Solute-Bind_Prot2"/>
</dbReference>
<accession>A0A315ZXZ1</accession>
<dbReference type="PROSITE" id="PS50932">
    <property type="entry name" value="HTH_LACI_2"/>
    <property type="match status" value="1"/>
</dbReference>
<dbReference type="SUPFAM" id="SSF47413">
    <property type="entry name" value="lambda repressor-like DNA-binding domains"/>
    <property type="match status" value="1"/>
</dbReference>
<dbReference type="Pfam" id="PF13407">
    <property type="entry name" value="Peripla_BP_4"/>
    <property type="match status" value="1"/>
</dbReference>
<dbReference type="SUPFAM" id="SSF53822">
    <property type="entry name" value="Periplasmic binding protein-like I"/>
    <property type="match status" value="1"/>
</dbReference>
<dbReference type="Gene3D" id="3.40.50.2300">
    <property type="match status" value="2"/>
</dbReference>
<dbReference type="InterPro" id="IPR010982">
    <property type="entry name" value="Lambda_DNA-bd_dom_sf"/>
</dbReference>
<gene>
    <name evidence="4" type="ORF">SAMN05216529_105208</name>
</gene>
<evidence type="ECO:0000256" key="1">
    <source>
        <dbReference type="ARBA" id="ARBA00004196"/>
    </source>
</evidence>
<dbReference type="EMBL" id="UHJJ01000005">
    <property type="protein sequence ID" value="SUQ14233.1"/>
    <property type="molecule type" value="Genomic_DNA"/>
</dbReference>
<organism evidence="4 5">
    <name type="scientific">Faecalicatena contorta</name>
    <dbReference type="NCBI Taxonomy" id="39482"/>
    <lineage>
        <taxon>Bacteria</taxon>
        <taxon>Bacillati</taxon>
        <taxon>Bacillota</taxon>
        <taxon>Clostridia</taxon>
        <taxon>Lachnospirales</taxon>
        <taxon>Lachnospiraceae</taxon>
        <taxon>Faecalicatena</taxon>
    </lineage>
</organism>
<dbReference type="PANTHER" id="PTHR30036">
    <property type="entry name" value="D-XYLOSE-BINDING PERIPLASMIC PROTEIN"/>
    <property type="match status" value="1"/>
</dbReference>
<keyword evidence="5" id="KW-1185">Reference proteome</keyword>
<dbReference type="OrthoDB" id="569491at2"/>
<evidence type="ECO:0000256" key="2">
    <source>
        <dbReference type="ARBA" id="ARBA00007639"/>
    </source>
</evidence>
<dbReference type="GO" id="GO:0030246">
    <property type="term" value="F:carbohydrate binding"/>
    <property type="evidence" value="ECO:0007669"/>
    <property type="project" value="TreeGrafter"/>
</dbReference>
<dbReference type="CDD" id="cd01392">
    <property type="entry name" value="HTH_LacI"/>
    <property type="match status" value="1"/>
</dbReference>
<evidence type="ECO:0000259" key="3">
    <source>
        <dbReference type="PROSITE" id="PS50932"/>
    </source>
</evidence>
<protein>
    <submittedName>
        <fullName evidence="4">LacI family transcriptional regulator</fullName>
    </submittedName>
</protein>
<dbReference type="InterPro" id="IPR028082">
    <property type="entry name" value="Peripla_BP_I"/>
</dbReference>
<dbReference type="SMART" id="SM00354">
    <property type="entry name" value="HTH_LACI"/>
    <property type="match status" value="1"/>
</dbReference>
<dbReference type="InterPro" id="IPR000843">
    <property type="entry name" value="HTH_LacI"/>
</dbReference>
<evidence type="ECO:0000313" key="5">
    <source>
        <dbReference type="Proteomes" id="UP000254051"/>
    </source>
</evidence>
<dbReference type="PROSITE" id="PS00356">
    <property type="entry name" value="HTH_LACI_1"/>
    <property type="match status" value="1"/>
</dbReference>
<dbReference type="PANTHER" id="PTHR30036:SF7">
    <property type="entry name" value="ABC TRANSPORTER PERIPLASMIC-BINDING PROTEIN YPHF"/>
    <property type="match status" value="1"/>
</dbReference>
<dbReference type="RefSeq" id="WP_109710931.1">
    <property type="nucleotide sequence ID" value="NZ_QGDS01000005.1"/>
</dbReference>
<dbReference type="InterPro" id="IPR025997">
    <property type="entry name" value="SBP_2_dom"/>
</dbReference>
<name>A0A315ZXZ1_9FIRM</name>
<dbReference type="Gene3D" id="1.10.260.40">
    <property type="entry name" value="lambda repressor-like DNA-binding domains"/>
    <property type="match status" value="1"/>
</dbReference>
<dbReference type="AlphaFoldDB" id="A0A315ZXZ1"/>
<comment type="subcellular location">
    <subcellularLocation>
        <location evidence="1">Cell envelope</location>
    </subcellularLocation>
</comment>
<evidence type="ECO:0000313" key="4">
    <source>
        <dbReference type="EMBL" id="SUQ14233.1"/>
    </source>
</evidence>
<comment type="similarity">
    <text evidence="2">Belongs to the bacterial solute-binding protein 2 family.</text>
</comment>
<dbReference type="CDD" id="cd06307">
    <property type="entry name" value="PBP1_sugar_binding"/>
    <property type="match status" value="1"/>
</dbReference>
<proteinExistence type="inferred from homology"/>
<feature type="domain" description="HTH lacI-type" evidence="3">
    <location>
        <begin position="4"/>
        <end position="57"/>
    </location>
</feature>
<dbReference type="Proteomes" id="UP000254051">
    <property type="component" value="Unassembled WGS sequence"/>
</dbReference>
<dbReference type="Pfam" id="PF00356">
    <property type="entry name" value="LacI"/>
    <property type="match status" value="1"/>
</dbReference>
<dbReference type="GO" id="GO:0006355">
    <property type="term" value="P:regulation of DNA-templated transcription"/>
    <property type="evidence" value="ECO:0007669"/>
    <property type="project" value="InterPro"/>
</dbReference>
<sequence>MAGTIQDIADRAGVSRGTVDRALNKRGRINPDVKRRILQIADEMEYVPRKRKSENKKKVKIGIVTQLSSASFMSRIRKGIQDAAKETASKDFELLIEECENVSEDSQMESLLRLEKAGVAGIAIMPVDGNQIRNKINELIEQGIKIVTFNTDIIGTKRSCFVGMDNIRSGRAAAGLMGLLARKEGEVLAITGHFGNSVNNMRVEGFTSELKENFPDLHLVGVQSSFDEPGEVERLVSKSLDTFSDLKGIVVFSAGQEGVLKALAKQKIPSKQRPFVIVYDLTPENIAGLKSDGFDFILDQNGYMQGHQALCILENLIFADALPTKEYYYTDIVIKTKYNI</sequence>
<dbReference type="GO" id="GO:0030288">
    <property type="term" value="C:outer membrane-bounded periplasmic space"/>
    <property type="evidence" value="ECO:0007669"/>
    <property type="project" value="TreeGrafter"/>
</dbReference>
<dbReference type="GO" id="GO:0003677">
    <property type="term" value="F:DNA binding"/>
    <property type="evidence" value="ECO:0007669"/>
    <property type="project" value="InterPro"/>
</dbReference>